<proteinExistence type="predicted"/>
<comment type="caution">
    <text evidence="1">The sequence shown here is derived from an EMBL/GenBank/DDBJ whole genome shotgun (WGS) entry which is preliminary data.</text>
</comment>
<dbReference type="AlphaFoldDB" id="A0AAD4EFD3"/>
<name>A0AAD4EFD3_9AGAM</name>
<accession>A0AAD4EFD3</accession>
<evidence type="ECO:0000313" key="2">
    <source>
        <dbReference type="Proteomes" id="UP001195769"/>
    </source>
</evidence>
<dbReference type="GeneID" id="64670933"/>
<dbReference type="RefSeq" id="XP_041230682.1">
    <property type="nucleotide sequence ID" value="XM_041376635.1"/>
</dbReference>
<sequence>MPQYQPPVEPLIWTVNPSSLDIDEKILGVLKILRGLRMTVMDLMLHSISHKASMLPWREAFFRSRALIQFLNVLDADEQASEQLHVILRPIAIKIVTDEVDAEMEAAKDIFGMSSKDITPELLLSFDLDALLTARLRETTPWLRPAKENKKQNIETYCTVIESQIANIRSQNNLAFQMIHGLCLVVVHHVKPSIYLRVAVFLLPTTHYTMLMLRWLMARYSGNKIES</sequence>
<dbReference type="Proteomes" id="UP001195769">
    <property type="component" value="Unassembled WGS sequence"/>
</dbReference>
<protein>
    <submittedName>
        <fullName evidence="1">Uncharacterized protein</fullName>
    </submittedName>
</protein>
<dbReference type="EMBL" id="JABBWK010000008">
    <property type="protein sequence ID" value="KAG1905107.1"/>
    <property type="molecule type" value="Genomic_DNA"/>
</dbReference>
<reference evidence="1" key="1">
    <citation type="journal article" date="2020" name="New Phytol.">
        <title>Comparative genomics reveals dynamic genome evolution in host specialist ectomycorrhizal fungi.</title>
        <authorList>
            <person name="Lofgren L.A."/>
            <person name="Nguyen N.H."/>
            <person name="Vilgalys R."/>
            <person name="Ruytinx J."/>
            <person name="Liao H.L."/>
            <person name="Branco S."/>
            <person name="Kuo A."/>
            <person name="LaButti K."/>
            <person name="Lipzen A."/>
            <person name="Andreopoulos W."/>
            <person name="Pangilinan J."/>
            <person name="Riley R."/>
            <person name="Hundley H."/>
            <person name="Na H."/>
            <person name="Barry K."/>
            <person name="Grigoriev I.V."/>
            <person name="Stajich J.E."/>
            <person name="Kennedy P.G."/>
        </authorList>
    </citation>
    <scope>NUCLEOTIDE SEQUENCE</scope>
    <source>
        <strain evidence="1">FC203</strain>
    </source>
</reference>
<organism evidence="1 2">
    <name type="scientific">Suillus fuscotomentosus</name>
    <dbReference type="NCBI Taxonomy" id="1912939"/>
    <lineage>
        <taxon>Eukaryota</taxon>
        <taxon>Fungi</taxon>
        <taxon>Dikarya</taxon>
        <taxon>Basidiomycota</taxon>
        <taxon>Agaricomycotina</taxon>
        <taxon>Agaricomycetes</taxon>
        <taxon>Agaricomycetidae</taxon>
        <taxon>Boletales</taxon>
        <taxon>Suillineae</taxon>
        <taxon>Suillaceae</taxon>
        <taxon>Suillus</taxon>
    </lineage>
</organism>
<evidence type="ECO:0000313" key="1">
    <source>
        <dbReference type="EMBL" id="KAG1905107.1"/>
    </source>
</evidence>
<keyword evidence="2" id="KW-1185">Reference proteome</keyword>
<gene>
    <name evidence="1" type="ORF">F5891DRAFT_976659</name>
</gene>